<keyword evidence="4" id="KW-0698">rRNA processing</keyword>
<evidence type="ECO:0000313" key="13">
    <source>
        <dbReference type="Proteomes" id="UP001281761"/>
    </source>
</evidence>
<keyword evidence="5" id="KW-0540">Nuclease</keyword>
<dbReference type="SUPFAM" id="SSF53098">
    <property type="entry name" value="Ribonuclease H-like"/>
    <property type="match status" value="1"/>
</dbReference>
<proteinExistence type="inferred from homology"/>
<dbReference type="GO" id="GO:0004527">
    <property type="term" value="F:exonuclease activity"/>
    <property type="evidence" value="ECO:0007669"/>
    <property type="project" value="UniProtKB-KW"/>
</dbReference>
<dbReference type="InterPro" id="IPR037431">
    <property type="entry name" value="REX4_DEDDh_dom"/>
</dbReference>
<protein>
    <recommendedName>
        <fullName evidence="3">RNA exonuclease 4</fullName>
    </recommendedName>
</protein>
<evidence type="ECO:0000256" key="5">
    <source>
        <dbReference type="ARBA" id="ARBA00022722"/>
    </source>
</evidence>
<dbReference type="Gene3D" id="3.30.420.10">
    <property type="entry name" value="Ribonuclease H-like superfamily/Ribonuclease H"/>
    <property type="match status" value="1"/>
</dbReference>
<dbReference type="PANTHER" id="PTHR12801:SF45">
    <property type="entry name" value="RNA EXONUCLEASE 4"/>
    <property type="match status" value="1"/>
</dbReference>
<dbReference type="Proteomes" id="UP001281761">
    <property type="component" value="Unassembled WGS sequence"/>
</dbReference>
<feature type="region of interest" description="Disordered" evidence="10">
    <location>
        <begin position="225"/>
        <end position="250"/>
    </location>
</feature>
<dbReference type="EMBL" id="JARBJD010000121">
    <property type="protein sequence ID" value="KAK2951291.1"/>
    <property type="molecule type" value="Genomic_DNA"/>
</dbReference>
<feature type="domain" description="Exonuclease" evidence="11">
    <location>
        <begin position="63"/>
        <end position="223"/>
    </location>
</feature>
<keyword evidence="8" id="KW-0539">Nucleus</keyword>
<comment type="similarity">
    <text evidence="2">Belongs to the REXO4 family.</text>
</comment>
<dbReference type="CDD" id="cd06144">
    <property type="entry name" value="REX4_like"/>
    <property type="match status" value="1"/>
</dbReference>
<evidence type="ECO:0000256" key="8">
    <source>
        <dbReference type="ARBA" id="ARBA00023242"/>
    </source>
</evidence>
<evidence type="ECO:0000256" key="3">
    <source>
        <dbReference type="ARBA" id="ARBA00016937"/>
    </source>
</evidence>
<name>A0ABQ9XFQ1_9EUKA</name>
<accession>A0ABQ9XFQ1</accession>
<evidence type="ECO:0000256" key="1">
    <source>
        <dbReference type="ARBA" id="ARBA00004123"/>
    </source>
</evidence>
<gene>
    <name evidence="12" type="ORF">BLNAU_13778</name>
</gene>
<sequence length="250" mass="27548">MTAPECDGDVVSLTPGEQADTSPKIELRPTNLPPSPSISPTSSQPIPLHPINFIIEGPPGLTRVVALDCEMVGCGPKGKTDLLARVSIVNYYGHVLLDSFVRSTIPVTDYRTHVSGIRESDMKDAPVFHAVRAQTLAILKKRIVVGHTIACDIRALNTELPPEKIRDLATCRLYQVERGRTIGLKELTETNLGIEIQRGEHSSVIDAQATMALYRLFEKEWEEKVATEHSKQTGSNSRTSVSKNKQKKRS</sequence>
<dbReference type="SMART" id="SM00479">
    <property type="entry name" value="EXOIII"/>
    <property type="match status" value="1"/>
</dbReference>
<dbReference type="PANTHER" id="PTHR12801">
    <property type="entry name" value="RNA EXONUCLEASE REXO1 / RECO3 FAMILY MEMBER-RELATED"/>
    <property type="match status" value="1"/>
</dbReference>
<feature type="compositionally biased region" description="Polar residues" evidence="10">
    <location>
        <begin position="232"/>
        <end position="243"/>
    </location>
</feature>
<comment type="caution">
    <text evidence="12">The sequence shown here is derived from an EMBL/GenBank/DDBJ whole genome shotgun (WGS) entry which is preliminary data.</text>
</comment>
<dbReference type="InterPro" id="IPR012337">
    <property type="entry name" value="RNaseH-like_sf"/>
</dbReference>
<evidence type="ECO:0000256" key="10">
    <source>
        <dbReference type="SAM" id="MobiDB-lite"/>
    </source>
</evidence>
<evidence type="ECO:0000256" key="9">
    <source>
        <dbReference type="ARBA" id="ARBA00025599"/>
    </source>
</evidence>
<keyword evidence="7 12" id="KW-0269">Exonuclease</keyword>
<feature type="region of interest" description="Disordered" evidence="10">
    <location>
        <begin position="1"/>
        <end position="43"/>
    </location>
</feature>
<evidence type="ECO:0000256" key="4">
    <source>
        <dbReference type="ARBA" id="ARBA00022552"/>
    </source>
</evidence>
<reference evidence="12 13" key="1">
    <citation type="journal article" date="2022" name="bioRxiv">
        <title>Genomics of Preaxostyla Flagellates Illuminates Evolutionary Transitions and the Path Towards Mitochondrial Loss.</title>
        <authorList>
            <person name="Novak L.V.F."/>
            <person name="Treitli S.C."/>
            <person name="Pyrih J."/>
            <person name="Halakuc P."/>
            <person name="Pipaliya S.V."/>
            <person name="Vacek V."/>
            <person name="Brzon O."/>
            <person name="Soukal P."/>
            <person name="Eme L."/>
            <person name="Dacks J.B."/>
            <person name="Karnkowska A."/>
            <person name="Elias M."/>
            <person name="Hampl V."/>
        </authorList>
    </citation>
    <scope>NUCLEOTIDE SEQUENCE [LARGE SCALE GENOMIC DNA]</scope>
    <source>
        <strain evidence="12">NAU3</strain>
        <tissue evidence="12">Gut</tissue>
    </source>
</reference>
<dbReference type="InterPro" id="IPR036397">
    <property type="entry name" value="RNaseH_sf"/>
</dbReference>
<dbReference type="InterPro" id="IPR013520">
    <property type="entry name" value="Ribonucl_H"/>
</dbReference>
<dbReference type="Pfam" id="PF00929">
    <property type="entry name" value="RNase_T"/>
    <property type="match status" value="1"/>
</dbReference>
<organism evidence="12 13">
    <name type="scientific">Blattamonas nauphoetae</name>
    <dbReference type="NCBI Taxonomy" id="2049346"/>
    <lineage>
        <taxon>Eukaryota</taxon>
        <taxon>Metamonada</taxon>
        <taxon>Preaxostyla</taxon>
        <taxon>Oxymonadida</taxon>
        <taxon>Blattamonas</taxon>
    </lineage>
</organism>
<evidence type="ECO:0000256" key="2">
    <source>
        <dbReference type="ARBA" id="ARBA00010489"/>
    </source>
</evidence>
<keyword evidence="6 12" id="KW-0378">Hydrolase</keyword>
<evidence type="ECO:0000256" key="6">
    <source>
        <dbReference type="ARBA" id="ARBA00022801"/>
    </source>
</evidence>
<comment type="function">
    <text evidence="9">Exoribonuclease involved in ribosome biosynthesis. Involved in the processing of ITS1, the internal transcribed spacer localized between the 18S and 5.8S rRNAs.</text>
</comment>
<evidence type="ECO:0000259" key="11">
    <source>
        <dbReference type="SMART" id="SM00479"/>
    </source>
</evidence>
<keyword evidence="13" id="KW-1185">Reference proteome</keyword>
<evidence type="ECO:0000313" key="12">
    <source>
        <dbReference type="EMBL" id="KAK2951291.1"/>
    </source>
</evidence>
<evidence type="ECO:0000256" key="7">
    <source>
        <dbReference type="ARBA" id="ARBA00022839"/>
    </source>
</evidence>
<dbReference type="InterPro" id="IPR047021">
    <property type="entry name" value="REXO1/3/4-like"/>
</dbReference>
<comment type="subcellular location">
    <subcellularLocation>
        <location evidence="1">Nucleus</location>
    </subcellularLocation>
</comment>